<reference evidence="13 15" key="2">
    <citation type="submission" date="2014-01" db="EMBL/GenBank/DDBJ databases">
        <title>Draft genome sequencing of Bacillus alcalophilus CGMCC 1.3604.</title>
        <authorList>
            <person name="Yang J."/>
            <person name="Diao L."/>
            <person name="Yang S."/>
        </authorList>
    </citation>
    <scope>NUCLEOTIDE SEQUENCE [LARGE SCALE GENOMIC DNA]</scope>
    <source>
        <strain evidence="13 15">CGMCC 1.3604</strain>
    </source>
</reference>
<feature type="transmembrane region" description="Helical" evidence="10">
    <location>
        <begin position="301"/>
        <end position="319"/>
    </location>
</feature>
<comment type="subcellular location">
    <subcellularLocation>
        <location evidence="2">Cell membrane</location>
        <topology evidence="2">Multi-pass membrane protein</topology>
    </subcellularLocation>
</comment>
<keyword evidence="10" id="KW-1133">Transmembrane helix</keyword>
<dbReference type="AlphaFoldDB" id="A0A094XF51"/>
<evidence type="ECO:0000256" key="4">
    <source>
        <dbReference type="ARBA" id="ARBA00022475"/>
    </source>
</evidence>
<evidence type="ECO:0000313" key="12">
    <source>
        <dbReference type="EMBL" id="KGA97395.1"/>
    </source>
</evidence>
<dbReference type="EMBL" id="JALP01000118">
    <property type="protein sequence ID" value="THG90777.1"/>
    <property type="molecule type" value="Genomic_DNA"/>
</dbReference>
<keyword evidence="10" id="KW-0812">Transmembrane</keyword>
<dbReference type="Proteomes" id="UP000297014">
    <property type="component" value="Unassembled WGS sequence"/>
</dbReference>
<sequence>MKNKNYRLKHNSLFLILFSLTVVSIISVATVTTLTTLRMSEQFFIDKFSITNAKVLDQVTDSFEAFHYSIIMASNNLAQSGALKTILTEEQTNLEKMKSYFDLKQLVRRTEPNLDAYDVSIMITGINDISFSTNRAYWPISDEELRDSHLTNNTLDHLRRLTYQYDQRSISEEFSPYVIATRALVDRPSEEVYGIMYFAIQEEEFRRFYSNYTSPGNDIFVIDSTGRIVSSNREDLIGERDLALQEYASALEGSKDRYVINEFLGKEQIFVGEYLDSFDLHILNVIDQETAVSGLINKKEMTITFIVIILLAIILVFLMSKRLTNALSTLVKEISNAGKHNFDQYVSVKGTYETKELGLAFNSMLDELHDYVDQLVDSQKQIRHAELAALQQQINPHFLYNTLTSIKFLVKHGSKEEAEDMMNAFISLLQNTIGNGSETVTIKQEIETLKDYVLINQKRYGNRVDVSYFIAKDTEEHKIPKLILQPFIENAFFHGFNLKSEGSIKVFVWNQGPYLICEVIDNGDGMKLDESDELPISKRKHGRFTGIGIRNVDERIQLHYGPSYGVSISSEIGKGTKVRIELPVEEMQKLQ</sequence>
<keyword evidence="8" id="KW-0902">Two-component regulatory system</keyword>
<evidence type="ECO:0000259" key="11">
    <source>
        <dbReference type="PROSITE" id="PS50885"/>
    </source>
</evidence>
<evidence type="ECO:0000256" key="6">
    <source>
        <dbReference type="ARBA" id="ARBA00022679"/>
    </source>
</evidence>
<dbReference type="EC" id="2.7.13.3" evidence="3"/>
<dbReference type="OrthoDB" id="9776552at2"/>
<dbReference type="eggNOG" id="COG2972">
    <property type="taxonomic scope" value="Bacteria"/>
</dbReference>
<dbReference type="InterPro" id="IPR004358">
    <property type="entry name" value="Sig_transdc_His_kin-like_C"/>
</dbReference>
<dbReference type="SUPFAM" id="SSF55874">
    <property type="entry name" value="ATPase domain of HSP90 chaperone/DNA topoisomerase II/histidine kinase"/>
    <property type="match status" value="1"/>
</dbReference>
<dbReference type="InterPro" id="IPR003660">
    <property type="entry name" value="HAMP_dom"/>
</dbReference>
<evidence type="ECO:0000256" key="10">
    <source>
        <dbReference type="SAM" id="Phobius"/>
    </source>
</evidence>
<gene>
    <name evidence="13" type="ORF">AJ85_08940</name>
    <name evidence="12" type="ORF">BALCAV_0210360</name>
</gene>
<dbReference type="STRING" id="1218173.BALCAV_0210360"/>
<evidence type="ECO:0000256" key="9">
    <source>
        <dbReference type="ARBA" id="ARBA00023136"/>
    </source>
</evidence>
<dbReference type="GO" id="GO:0000155">
    <property type="term" value="F:phosphorelay sensor kinase activity"/>
    <property type="evidence" value="ECO:0007669"/>
    <property type="project" value="InterPro"/>
</dbReference>
<dbReference type="EMBL" id="ALPT02000030">
    <property type="protein sequence ID" value="KGA97395.1"/>
    <property type="molecule type" value="Genomic_DNA"/>
</dbReference>
<dbReference type="Gene3D" id="6.10.340.10">
    <property type="match status" value="1"/>
</dbReference>
<dbReference type="Pfam" id="PF02518">
    <property type="entry name" value="HATPase_c"/>
    <property type="match status" value="1"/>
</dbReference>
<keyword evidence="4" id="KW-1003">Cell membrane</keyword>
<organism evidence="12 14">
    <name type="scientific">Alkalihalobacillus alcalophilus ATCC 27647 = CGMCC 1.3604</name>
    <dbReference type="NCBI Taxonomy" id="1218173"/>
    <lineage>
        <taxon>Bacteria</taxon>
        <taxon>Bacillati</taxon>
        <taxon>Bacillota</taxon>
        <taxon>Bacilli</taxon>
        <taxon>Bacillales</taxon>
        <taxon>Bacillaceae</taxon>
        <taxon>Alkalihalobacillus</taxon>
    </lineage>
</organism>
<dbReference type="PRINTS" id="PR00344">
    <property type="entry name" value="BCTRLSENSOR"/>
</dbReference>
<dbReference type="Proteomes" id="UP000002754">
    <property type="component" value="Unassembled WGS sequence"/>
</dbReference>
<proteinExistence type="predicted"/>
<keyword evidence="7" id="KW-0418">Kinase</keyword>
<evidence type="ECO:0000313" key="15">
    <source>
        <dbReference type="Proteomes" id="UP000297014"/>
    </source>
</evidence>
<name>A0A094XF51_ALKAL</name>
<protein>
    <recommendedName>
        <fullName evidence="3">histidine kinase</fullName>
        <ecNumber evidence="3">2.7.13.3</ecNumber>
    </recommendedName>
</protein>
<evidence type="ECO:0000313" key="13">
    <source>
        <dbReference type="EMBL" id="THG90777.1"/>
    </source>
</evidence>
<evidence type="ECO:0000256" key="5">
    <source>
        <dbReference type="ARBA" id="ARBA00022553"/>
    </source>
</evidence>
<comment type="caution">
    <text evidence="12">The sequence shown here is derived from an EMBL/GenBank/DDBJ whole genome shotgun (WGS) entry which is preliminary data.</text>
</comment>
<dbReference type="PANTHER" id="PTHR34220">
    <property type="entry name" value="SENSOR HISTIDINE KINASE YPDA"/>
    <property type="match status" value="1"/>
</dbReference>
<keyword evidence="6" id="KW-0808">Transferase</keyword>
<feature type="domain" description="HAMP" evidence="11">
    <location>
        <begin position="321"/>
        <end position="373"/>
    </location>
</feature>
<comment type="catalytic activity">
    <reaction evidence="1">
        <text>ATP + protein L-histidine = ADP + protein N-phospho-L-histidine.</text>
        <dbReference type="EC" id="2.7.13.3"/>
    </reaction>
</comment>
<dbReference type="PANTHER" id="PTHR34220:SF7">
    <property type="entry name" value="SENSOR HISTIDINE KINASE YPDA"/>
    <property type="match status" value="1"/>
</dbReference>
<dbReference type="InterPro" id="IPR036890">
    <property type="entry name" value="HATPase_C_sf"/>
</dbReference>
<dbReference type="Pfam" id="PF06580">
    <property type="entry name" value="His_kinase"/>
    <property type="match status" value="1"/>
</dbReference>
<evidence type="ECO:0000313" key="14">
    <source>
        <dbReference type="Proteomes" id="UP000002754"/>
    </source>
</evidence>
<keyword evidence="14" id="KW-1185">Reference proteome</keyword>
<reference evidence="12 14" key="1">
    <citation type="journal article" date="2014" name="Genome Announc.">
        <title>Draft Genome Sequence of Bacillus alcalophilus AV1934, a Classic Alkaliphile Isolated from Human Feces in 1934.</title>
        <authorList>
            <person name="Attie O."/>
            <person name="Jayaprakash A."/>
            <person name="Shah H."/>
            <person name="Paulsen I.T."/>
            <person name="Morino M."/>
            <person name="Takahashi Y."/>
            <person name="Narumi I."/>
            <person name="Sachidanandam R."/>
            <person name="Satoh K."/>
            <person name="Ito M."/>
            <person name="Krulwich T.A."/>
        </authorList>
    </citation>
    <scope>NUCLEOTIDE SEQUENCE [LARGE SCALE GENOMIC DNA]</scope>
    <source>
        <strain evidence="12 14">AV1934</strain>
    </source>
</reference>
<evidence type="ECO:0000256" key="7">
    <source>
        <dbReference type="ARBA" id="ARBA00022777"/>
    </source>
</evidence>
<accession>A0A094XF51</accession>
<keyword evidence="5" id="KW-0597">Phosphoprotein</keyword>
<dbReference type="InterPro" id="IPR050640">
    <property type="entry name" value="Bact_2-comp_sensor_kinase"/>
</dbReference>
<dbReference type="RefSeq" id="WP_003323687.1">
    <property type="nucleotide sequence ID" value="NZ_ALPT02000030.1"/>
</dbReference>
<dbReference type="InterPro" id="IPR003594">
    <property type="entry name" value="HATPase_dom"/>
</dbReference>
<evidence type="ECO:0000256" key="8">
    <source>
        <dbReference type="ARBA" id="ARBA00023012"/>
    </source>
</evidence>
<evidence type="ECO:0000256" key="1">
    <source>
        <dbReference type="ARBA" id="ARBA00000085"/>
    </source>
</evidence>
<evidence type="ECO:0000256" key="3">
    <source>
        <dbReference type="ARBA" id="ARBA00012438"/>
    </source>
</evidence>
<dbReference type="PROSITE" id="PS50885">
    <property type="entry name" value="HAMP"/>
    <property type="match status" value="1"/>
</dbReference>
<dbReference type="Gene3D" id="3.30.565.10">
    <property type="entry name" value="Histidine kinase-like ATPase, C-terminal domain"/>
    <property type="match status" value="1"/>
</dbReference>
<dbReference type="GO" id="GO:0005886">
    <property type="term" value="C:plasma membrane"/>
    <property type="evidence" value="ECO:0007669"/>
    <property type="project" value="UniProtKB-SubCell"/>
</dbReference>
<evidence type="ECO:0000256" key="2">
    <source>
        <dbReference type="ARBA" id="ARBA00004651"/>
    </source>
</evidence>
<feature type="transmembrane region" description="Helical" evidence="10">
    <location>
        <begin position="12"/>
        <end position="34"/>
    </location>
</feature>
<dbReference type="InterPro" id="IPR010559">
    <property type="entry name" value="Sig_transdc_His_kin_internal"/>
</dbReference>
<keyword evidence="9 10" id="KW-0472">Membrane</keyword>
<dbReference type="SMART" id="SM00304">
    <property type="entry name" value="HAMP"/>
    <property type="match status" value="1"/>
</dbReference>